<proteinExistence type="predicted"/>
<evidence type="ECO:0000256" key="1">
    <source>
        <dbReference type="SAM" id="MobiDB-lite"/>
    </source>
</evidence>
<dbReference type="HOGENOM" id="CLU_1058334_0_0_1"/>
<keyword evidence="3" id="KW-1185">Reference proteome</keyword>
<name>A0A0C9U5H0_SPHS4</name>
<sequence length="263" mass="29903">MPNEVYLKSGMKANEDNMLRFGINLQEPIFEACKIYADKLIFHVLGQAPYPGPPPPAYLEFALFIDDRFLAPIPANWNGTAYEDVFRRFEQERNTTFVRVEDPIRFIGPQRDSNPHARATEDSSGRTFRDGPAVLGPLRPVPAHINALKDFARGSDGETKEGNAPVRENRRIRRSRRAFNYRGQNFDRKKNNGKQQKINCGHIPMAVVGSRIPPRRPNIFKHPSLADDCLMSFIEGAMDSIRLREIVIHKGGVGIQKEESEDF</sequence>
<evidence type="ECO:0000313" key="3">
    <source>
        <dbReference type="Proteomes" id="UP000054279"/>
    </source>
</evidence>
<organism evidence="2 3">
    <name type="scientific">Sphaerobolus stellatus (strain SS14)</name>
    <dbReference type="NCBI Taxonomy" id="990650"/>
    <lineage>
        <taxon>Eukaryota</taxon>
        <taxon>Fungi</taxon>
        <taxon>Dikarya</taxon>
        <taxon>Basidiomycota</taxon>
        <taxon>Agaricomycotina</taxon>
        <taxon>Agaricomycetes</taxon>
        <taxon>Phallomycetidae</taxon>
        <taxon>Geastrales</taxon>
        <taxon>Sphaerobolaceae</taxon>
        <taxon>Sphaerobolus</taxon>
    </lineage>
</organism>
<feature type="region of interest" description="Disordered" evidence="1">
    <location>
        <begin position="108"/>
        <end position="135"/>
    </location>
</feature>
<accession>A0A0C9U5H0</accession>
<dbReference type="Proteomes" id="UP000054279">
    <property type="component" value="Unassembled WGS sequence"/>
</dbReference>
<dbReference type="AlphaFoldDB" id="A0A0C9U5H0"/>
<gene>
    <name evidence="2" type="ORF">M422DRAFT_36914</name>
</gene>
<reference evidence="2 3" key="1">
    <citation type="submission" date="2014-06" db="EMBL/GenBank/DDBJ databases">
        <title>Evolutionary Origins and Diversification of the Mycorrhizal Mutualists.</title>
        <authorList>
            <consortium name="DOE Joint Genome Institute"/>
            <consortium name="Mycorrhizal Genomics Consortium"/>
            <person name="Kohler A."/>
            <person name="Kuo A."/>
            <person name="Nagy L.G."/>
            <person name="Floudas D."/>
            <person name="Copeland A."/>
            <person name="Barry K.W."/>
            <person name="Cichocki N."/>
            <person name="Veneault-Fourrey C."/>
            <person name="LaButti K."/>
            <person name="Lindquist E.A."/>
            <person name="Lipzen A."/>
            <person name="Lundell T."/>
            <person name="Morin E."/>
            <person name="Murat C."/>
            <person name="Riley R."/>
            <person name="Ohm R."/>
            <person name="Sun H."/>
            <person name="Tunlid A."/>
            <person name="Henrissat B."/>
            <person name="Grigoriev I.V."/>
            <person name="Hibbett D.S."/>
            <person name="Martin F."/>
        </authorList>
    </citation>
    <scope>NUCLEOTIDE SEQUENCE [LARGE SCALE GENOMIC DNA]</scope>
    <source>
        <strain evidence="2 3">SS14</strain>
    </source>
</reference>
<protein>
    <submittedName>
        <fullName evidence="2">Uncharacterized protein</fullName>
    </submittedName>
</protein>
<evidence type="ECO:0000313" key="2">
    <source>
        <dbReference type="EMBL" id="KIJ29514.1"/>
    </source>
</evidence>
<dbReference type="EMBL" id="KN837281">
    <property type="protein sequence ID" value="KIJ29514.1"/>
    <property type="molecule type" value="Genomic_DNA"/>
</dbReference>
<feature type="compositionally biased region" description="Basic and acidic residues" evidence="1">
    <location>
        <begin position="113"/>
        <end position="129"/>
    </location>
</feature>